<keyword evidence="1" id="KW-0812">Transmembrane</keyword>
<sequence length="61" mass="7178">MDSKTKRRVTKRIDKYSLLALKIVGISLLILFLIQGLMQFEFVRSVLVPTERWEGRPFLEP</sequence>
<protein>
    <submittedName>
        <fullName evidence="2">Uncharacterized protein</fullName>
    </submittedName>
</protein>
<feature type="transmembrane region" description="Helical" evidence="1">
    <location>
        <begin position="16"/>
        <end position="38"/>
    </location>
</feature>
<comment type="caution">
    <text evidence="2">The sequence shown here is derived from an EMBL/GenBank/DDBJ whole genome shotgun (WGS) entry which is preliminary data.</text>
</comment>
<organism evidence="2 3">
    <name type="scientific">Paenibacillus septentrionalis</name>
    <dbReference type="NCBI Taxonomy" id="429342"/>
    <lineage>
        <taxon>Bacteria</taxon>
        <taxon>Bacillati</taxon>
        <taxon>Bacillota</taxon>
        <taxon>Bacilli</taxon>
        <taxon>Bacillales</taxon>
        <taxon>Paenibacillaceae</taxon>
        <taxon>Paenibacillus</taxon>
    </lineage>
</organism>
<reference evidence="3" key="1">
    <citation type="journal article" date="2019" name="Int. J. Syst. Evol. Microbiol.">
        <title>The Global Catalogue of Microorganisms (GCM) 10K type strain sequencing project: providing services to taxonomists for standard genome sequencing and annotation.</title>
        <authorList>
            <consortium name="The Broad Institute Genomics Platform"/>
            <consortium name="The Broad Institute Genome Sequencing Center for Infectious Disease"/>
            <person name="Wu L."/>
            <person name="Ma J."/>
        </authorList>
    </citation>
    <scope>NUCLEOTIDE SEQUENCE [LARGE SCALE GENOMIC DNA]</scope>
    <source>
        <strain evidence="3">PCU 280</strain>
    </source>
</reference>
<gene>
    <name evidence="2" type="ORF">ACFP56_06680</name>
</gene>
<proteinExistence type="predicted"/>
<name>A0ABW1V4D4_9BACL</name>
<dbReference type="RefSeq" id="WP_379232525.1">
    <property type="nucleotide sequence ID" value="NZ_JBHSTE010000002.1"/>
</dbReference>
<evidence type="ECO:0000256" key="1">
    <source>
        <dbReference type="SAM" id="Phobius"/>
    </source>
</evidence>
<accession>A0ABW1V4D4</accession>
<keyword evidence="3" id="KW-1185">Reference proteome</keyword>
<dbReference type="EMBL" id="JBHSTE010000002">
    <property type="protein sequence ID" value="MFC6332304.1"/>
    <property type="molecule type" value="Genomic_DNA"/>
</dbReference>
<keyword evidence="1" id="KW-1133">Transmembrane helix</keyword>
<evidence type="ECO:0000313" key="2">
    <source>
        <dbReference type="EMBL" id="MFC6332304.1"/>
    </source>
</evidence>
<dbReference type="Proteomes" id="UP001596233">
    <property type="component" value="Unassembled WGS sequence"/>
</dbReference>
<evidence type="ECO:0000313" key="3">
    <source>
        <dbReference type="Proteomes" id="UP001596233"/>
    </source>
</evidence>
<keyword evidence="1" id="KW-0472">Membrane</keyword>